<protein>
    <submittedName>
        <fullName evidence="1">Uncharacterized protein</fullName>
    </submittedName>
</protein>
<dbReference type="Proteomes" id="UP000828048">
    <property type="component" value="Chromosome 3"/>
</dbReference>
<organism evidence="1 2">
    <name type="scientific">Vaccinium darrowii</name>
    <dbReference type="NCBI Taxonomy" id="229202"/>
    <lineage>
        <taxon>Eukaryota</taxon>
        <taxon>Viridiplantae</taxon>
        <taxon>Streptophyta</taxon>
        <taxon>Embryophyta</taxon>
        <taxon>Tracheophyta</taxon>
        <taxon>Spermatophyta</taxon>
        <taxon>Magnoliopsida</taxon>
        <taxon>eudicotyledons</taxon>
        <taxon>Gunneridae</taxon>
        <taxon>Pentapetalae</taxon>
        <taxon>asterids</taxon>
        <taxon>Ericales</taxon>
        <taxon>Ericaceae</taxon>
        <taxon>Vaccinioideae</taxon>
        <taxon>Vaccinieae</taxon>
        <taxon>Vaccinium</taxon>
    </lineage>
</organism>
<gene>
    <name evidence="1" type="ORF">Vadar_013446</name>
</gene>
<keyword evidence="2" id="KW-1185">Reference proteome</keyword>
<proteinExistence type="predicted"/>
<name>A0ACB7YW69_9ERIC</name>
<accession>A0ACB7YW69</accession>
<evidence type="ECO:0000313" key="2">
    <source>
        <dbReference type="Proteomes" id="UP000828048"/>
    </source>
</evidence>
<evidence type="ECO:0000313" key="1">
    <source>
        <dbReference type="EMBL" id="KAH7857504.1"/>
    </source>
</evidence>
<comment type="caution">
    <text evidence="1">The sequence shown here is derived from an EMBL/GenBank/DDBJ whole genome shotgun (WGS) entry which is preliminary data.</text>
</comment>
<dbReference type="EMBL" id="CM037153">
    <property type="protein sequence ID" value="KAH7857504.1"/>
    <property type="molecule type" value="Genomic_DNA"/>
</dbReference>
<sequence length="271" mass="31128">MGMVSVSIIFLVTPQISPNPLLPGYKHVISFRSFDTREGNQPGKDLGKFLELCISRWYFLSLHVLDLERVFRHELPEALGELILLRALHPPTTPLKVFSTTYSPSSTTIDDRNVPQFVEAAAFIKQADNEDFNRIHKQNNYTNLHLGTIANQLTRIEEHVNQINEKSIDQLVDKTDDKKEIQKTNMKPPMEIEGFKLSNPEEHSKLLSELDKRIKNMSINALSEEIESEGITSDTDTPIIQKMSLNPVNYFAVDFDFLFPLDLYLNRDIRK</sequence>
<reference evidence="1 2" key="1">
    <citation type="journal article" date="2021" name="Hortic Res">
        <title>High-quality reference genome and annotation aids understanding of berry development for evergreen blueberry (Vaccinium darrowii).</title>
        <authorList>
            <person name="Yu J."/>
            <person name="Hulse-Kemp A.M."/>
            <person name="Babiker E."/>
            <person name="Staton M."/>
        </authorList>
    </citation>
    <scope>NUCLEOTIDE SEQUENCE [LARGE SCALE GENOMIC DNA]</scope>
    <source>
        <strain evidence="2">cv. NJ 8807/NJ 8810</strain>
        <tissue evidence="1">Young leaf</tissue>
    </source>
</reference>